<comment type="caution">
    <text evidence="1">The sequence shown here is derived from an EMBL/GenBank/DDBJ whole genome shotgun (WGS) entry which is preliminary data.</text>
</comment>
<dbReference type="SUPFAM" id="SSF49899">
    <property type="entry name" value="Concanavalin A-like lectins/glucanases"/>
    <property type="match status" value="1"/>
</dbReference>
<sequence length="70" mass="7972">MRMRVTNNRHIVTFDTSSDGGKTWTRFDRGMEVSGYHKKVRGGFLMLRPGLYSAGEGETKFTNFQVRGVV</sequence>
<accession>A0AAD4MDU8</accession>
<dbReference type="Proteomes" id="UP001201812">
    <property type="component" value="Unassembled WGS sequence"/>
</dbReference>
<gene>
    <name evidence="1" type="ORF">DdX_22228</name>
</gene>
<evidence type="ECO:0000313" key="2">
    <source>
        <dbReference type="Proteomes" id="UP001201812"/>
    </source>
</evidence>
<protein>
    <submittedName>
        <fullName evidence="1">Uncharacterized protein</fullName>
    </submittedName>
</protein>
<reference evidence="1" key="1">
    <citation type="submission" date="2022-01" db="EMBL/GenBank/DDBJ databases">
        <title>Genome Sequence Resource for Two Populations of Ditylenchus destructor, the Migratory Endoparasitic Phytonematode.</title>
        <authorList>
            <person name="Zhang H."/>
            <person name="Lin R."/>
            <person name="Xie B."/>
        </authorList>
    </citation>
    <scope>NUCLEOTIDE SEQUENCE</scope>
    <source>
        <strain evidence="1">BazhouSP</strain>
    </source>
</reference>
<dbReference type="InterPro" id="IPR013320">
    <property type="entry name" value="ConA-like_dom_sf"/>
</dbReference>
<name>A0AAD4MDU8_9BILA</name>
<evidence type="ECO:0000313" key="1">
    <source>
        <dbReference type="EMBL" id="KAI1690924.1"/>
    </source>
</evidence>
<dbReference type="AlphaFoldDB" id="A0AAD4MDU8"/>
<proteinExistence type="predicted"/>
<keyword evidence="2" id="KW-1185">Reference proteome</keyword>
<organism evidence="1 2">
    <name type="scientific">Ditylenchus destructor</name>
    <dbReference type="NCBI Taxonomy" id="166010"/>
    <lineage>
        <taxon>Eukaryota</taxon>
        <taxon>Metazoa</taxon>
        <taxon>Ecdysozoa</taxon>
        <taxon>Nematoda</taxon>
        <taxon>Chromadorea</taxon>
        <taxon>Rhabditida</taxon>
        <taxon>Tylenchina</taxon>
        <taxon>Tylenchomorpha</taxon>
        <taxon>Sphaerularioidea</taxon>
        <taxon>Anguinidae</taxon>
        <taxon>Anguininae</taxon>
        <taxon>Ditylenchus</taxon>
    </lineage>
</organism>
<dbReference type="EMBL" id="JAKKPZ010001051">
    <property type="protein sequence ID" value="KAI1690924.1"/>
    <property type="molecule type" value="Genomic_DNA"/>
</dbReference>